<evidence type="ECO:0000313" key="4">
    <source>
        <dbReference type="EMBL" id="EYF03016.1"/>
    </source>
</evidence>
<dbReference type="Proteomes" id="UP000019678">
    <property type="component" value="Unassembled WGS sequence"/>
</dbReference>
<keyword evidence="4" id="KW-0032">Aminotransferase</keyword>
<organism evidence="4 5">
    <name type="scientific">Chondromyces apiculatus DSM 436</name>
    <dbReference type="NCBI Taxonomy" id="1192034"/>
    <lineage>
        <taxon>Bacteria</taxon>
        <taxon>Pseudomonadati</taxon>
        <taxon>Myxococcota</taxon>
        <taxon>Polyangia</taxon>
        <taxon>Polyangiales</taxon>
        <taxon>Polyangiaceae</taxon>
        <taxon>Chondromyces</taxon>
    </lineage>
</organism>
<accession>A0A017T3A4</accession>
<dbReference type="OrthoDB" id="9801834at2"/>
<dbReference type="PANTHER" id="PTHR43094:SF1">
    <property type="entry name" value="AMINOTRANSFERASE CLASS-III"/>
    <property type="match status" value="1"/>
</dbReference>
<evidence type="ECO:0000256" key="1">
    <source>
        <dbReference type="ARBA" id="ARBA00008954"/>
    </source>
</evidence>
<gene>
    <name evidence="4" type="ORF">CAP_6279</name>
</gene>
<dbReference type="EMBL" id="ASRX01000052">
    <property type="protein sequence ID" value="EYF03016.1"/>
    <property type="molecule type" value="Genomic_DNA"/>
</dbReference>
<dbReference type="GO" id="GO:0008483">
    <property type="term" value="F:transaminase activity"/>
    <property type="evidence" value="ECO:0007669"/>
    <property type="project" value="UniProtKB-KW"/>
</dbReference>
<keyword evidence="4" id="KW-0808">Transferase</keyword>
<dbReference type="eggNOG" id="COG0161">
    <property type="taxonomic scope" value="Bacteria"/>
</dbReference>
<evidence type="ECO:0000256" key="2">
    <source>
        <dbReference type="ARBA" id="ARBA00022898"/>
    </source>
</evidence>
<comment type="similarity">
    <text evidence="1 3">Belongs to the class-III pyridoxal-phosphate-dependent aminotransferase family.</text>
</comment>
<dbReference type="InterPro" id="IPR015421">
    <property type="entry name" value="PyrdxlP-dep_Trfase_major"/>
</dbReference>
<dbReference type="PANTHER" id="PTHR43094">
    <property type="entry name" value="AMINOTRANSFERASE"/>
    <property type="match status" value="1"/>
</dbReference>
<proteinExistence type="inferred from homology"/>
<dbReference type="InterPro" id="IPR005814">
    <property type="entry name" value="Aminotrans_3"/>
</dbReference>
<dbReference type="Gene3D" id="3.40.640.10">
    <property type="entry name" value="Type I PLP-dependent aspartate aminotransferase-like (Major domain)"/>
    <property type="match status" value="1"/>
</dbReference>
<dbReference type="InterPro" id="IPR015424">
    <property type="entry name" value="PyrdxlP-dep_Trfase"/>
</dbReference>
<dbReference type="InterPro" id="IPR015422">
    <property type="entry name" value="PyrdxlP-dep_Trfase_small"/>
</dbReference>
<dbReference type="CDD" id="cd00610">
    <property type="entry name" value="OAT_like"/>
    <property type="match status" value="1"/>
</dbReference>
<dbReference type="Pfam" id="PF00202">
    <property type="entry name" value="Aminotran_3"/>
    <property type="match status" value="1"/>
</dbReference>
<comment type="caution">
    <text evidence="4">The sequence shown here is derived from an EMBL/GenBank/DDBJ whole genome shotgun (WGS) entry which is preliminary data.</text>
</comment>
<name>A0A017T3A4_9BACT</name>
<evidence type="ECO:0000313" key="5">
    <source>
        <dbReference type="Proteomes" id="UP000019678"/>
    </source>
</evidence>
<protein>
    <submittedName>
        <fullName evidence="4">Adenosylmethionine-8-amino-7-oxononanoate aminotransferase</fullName>
    </submittedName>
</protein>
<dbReference type="STRING" id="1192034.CAP_6279"/>
<dbReference type="Gene3D" id="3.90.1150.10">
    <property type="entry name" value="Aspartate Aminotransferase, domain 1"/>
    <property type="match status" value="1"/>
</dbReference>
<keyword evidence="5" id="KW-1185">Reference proteome</keyword>
<dbReference type="AlphaFoldDB" id="A0A017T3A4"/>
<evidence type="ECO:0000256" key="3">
    <source>
        <dbReference type="RuleBase" id="RU003560"/>
    </source>
</evidence>
<keyword evidence="2 3" id="KW-0663">Pyridoxal phosphate</keyword>
<reference evidence="4 5" key="1">
    <citation type="submission" date="2013-05" db="EMBL/GenBank/DDBJ databases">
        <title>Genome assembly of Chondromyces apiculatus DSM 436.</title>
        <authorList>
            <person name="Sharma G."/>
            <person name="Khatri I."/>
            <person name="Kaur C."/>
            <person name="Mayilraj S."/>
            <person name="Subramanian S."/>
        </authorList>
    </citation>
    <scope>NUCLEOTIDE SEQUENCE [LARGE SCALE GENOMIC DNA]</scope>
    <source>
        <strain evidence="4 5">DSM 436</strain>
    </source>
</reference>
<sequence length="450" mass="48266">MGMDTVRYPEGHVLLRHLARELPVISHGHGVYLFDKQGRSYLDGSAGALVASVGHGNREVAARIHEQLVKVAYVNGTHFTSEVTEELAARLCAQAPPGLDRAAFLGSGSEVTEAAIKFARQLWVERGEPRRSKVIARVPSYHGNTLFALSLSGRPHYKKFFGPLLSEVVTTAAPYPYRSGLQDYAREGADHYARLLEETIAREGPETIAAFIAEPVIGSSAGAAVPPPGYFAQVGEICRRHGILTIADEVMCGCGRTGSFFASTPLGFEPDALVLGKGLSGGYVPLSALLVKGAHLEEMRQGSGGFMHAQTYLQAPSMTAAGVAVLDYFEKHDLVSHAARVGAYLQRRLREALLPLPGVGAVEGVGLLAGVELVEDKATKRPFPRARKVVEGLLGALFAEGLILWPNTGHADGENGDLVMVGPPLVITEGDVDELVEKLARGIMQHMERR</sequence>
<dbReference type="GO" id="GO:0030170">
    <property type="term" value="F:pyridoxal phosphate binding"/>
    <property type="evidence" value="ECO:0007669"/>
    <property type="project" value="InterPro"/>
</dbReference>
<dbReference type="SUPFAM" id="SSF53383">
    <property type="entry name" value="PLP-dependent transferases"/>
    <property type="match status" value="1"/>
</dbReference>